<dbReference type="RefSeq" id="XP_007830361.1">
    <property type="nucleotide sequence ID" value="XM_007832170.1"/>
</dbReference>
<evidence type="ECO:0000256" key="5">
    <source>
        <dbReference type="ARBA" id="ARBA00022723"/>
    </source>
</evidence>
<dbReference type="GO" id="GO:0005789">
    <property type="term" value="C:endoplasmic reticulum membrane"/>
    <property type="evidence" value="ECO:0007669"/>
    <property type="project" value="UniProtKB-SubCell"/>
</dbReference>
<name>W3XHT6_PESFW</name>
<evidence type="ECO:0000256" key="14">
    <source>
        <dbReference type="SAM" id="Phobius"/>
    </source>
</evidence>
<dbReference type="eggNOG" id="KOG0684">
    <property type="taxonomic scope" value="Eukaryota"/>
</dbReference>
<keyword evidence="16" id="KW-1185">Reference proteome</keyword>
<evidence type="ECO:0000256" key="12">
    <source>
        <dbReference type="PIRSR" id="PIRSR602403-1"/>
    </source>
</evidence>
<evidence type="ECO:0000256" key="6">
    <source>
        <dbReference type="ARBA" id="ARBA00022824"/>
    </source>
</evidence>
<proteinExistence type="inferred from homology"/>
<evidence type="ECO:0000256" key="4">
    <source>
        <dbReference type="ARBA" id="ARBA00022617"/>
    </source>
</evidence>
<evidence type="ECO:0000256" key="1">
    <source>
        <dbReference type="ARBA" id="ARBA00001971"/>
    </source>
</evidence>
<keyword evidence="9 13" id="KW-0503">Monooxygenase</keyword>
<dbReference type="Gene3D" id="1.10.630.10">
    <property type="entry name" value="Cytochrome P450"/>
    <property type="match status" value="1"/>
</dbReference>
<comment type="pathway">
    <text evidence="11">Steroid metabolism; ergosterol biosynthesis.</text>
</comment>
<dbReference type="InterPro" id="IPR050529">
    <property type="entry name" value="CYP450_sterol_14alpha_dmase"/>
</dbReference>
<dbReference type="PRINTS" id="PR00385">
    <property type="entry name" value="P450"/>
</dbReference>
<evidence type="ECO:0000256" key="11">
    <source>
        <dbReference type="ARBA" id="ARBA00029435"/>
    </source>
</evidence>
<keyword evidence="14" id="KW-1133">Transmembrane helix</keyword>
<evidence type="ECO:0000256" key="13">
    <source>
        <dbReference type="RuleBase" id="RU000461"/>
    </source>
</evidence>
<dbReference type="GO" id="GO:0032259">
    <property type="term" value="P:methylation"/>
    <property type="evidence" value="ECO:0007669"/>
    <property type="project" value="UniProtKB-KW"/>
</dbReference>
<keyword evidence="15" id="KW-0808">Transferase</keyword>
<dbReference type="EMBL" id="KI912110">
    <property type="protein sequence ID" value="ETS85564.1"/>
    <property type="molecule type" value="Genomic_DNA"/>
</dbReference>
<dbReference type="GO" id="GO:0020037">
    <property type="term" value="F:heme binding"/>
    <property type="evidence" value="ECO:0007669"/>
    <property type="project" value="InterPro"/>
</dbReference>
<keyword evidence="5 12" id="KW-0479">Metal-binding</keyword>
<keyword evidence="8 12" id="KW-0408">Iron</keyword>
<evidence type="ECO:0000256" key="2">
    <source>
        <dbReference type="ARBA" id="ARBA00004389"/>
    </source>
</evidence>
<feature type="binding site" description="axial binding residue" evidence="12">
    <location>
        <position position="455"/>
    </location>
    <ligand>
        <name>heme</name>
        <dbReference type="ChEBI" id="CHEBI:30413"/>
    </ligand>
    <ligandPart>
        <name>Fe</name>
        <dbReference type="ChEBI" id="CHEBI:18248"/>
    </ligandPart>
</feature>
<evidence type="ECO:0000256" key="8">
    <source>
        <dbReference type="ARBA" id="ARBA00023004"/>
    </source>
</evidence>
<dbReference type="CDD" id="cd11042">
    <property type="entry name" value="CYP51-like"/>
    <property type="match status" value="1"/>
</dbReference>
<dbReference type="OrthoDB" id="1055148at2759"/>
<dbReference type="Pfam" id="PF00067">
    <property type="entry name" value="p450"/>
    <property type="match status" value="1"/>
</dbReference>
<dbReference type="KEGG" id="pfy:PFICI_03589"/>
<dbReference type="InterPro" id="IPR036396">
    <property type="entry name" value="Cyt_P450_sf"/>
</dbReference>
<keyword evidence="4 12" id="KW-0349">Heme</keyword>
<keyword evidence="7 13" id="KW-0560">Oxidoreductase</keyword>
<dbReference type="STRING" id="1229662.W3XHT6"/>
<comment type="similarity">
    <text evidence="3 13">Belongs to the cytochrome P450 family.</text>
</comment>
<keyword evidence="14" id="KW-0812">Transmembrane</keyword>
<dbReference type="PANTHER" id="PTHR24304">
    <property type="entry name" value="CYTOCHROME P450 FAMILY 7"/>
    <property type="match status" value="1"/>
</dbReference>
<dbReference type="PANTHER" id="PTHR24304:SF2">
    <property type="entry name" value="24-HYDROXYCHOLESTEROL 7-ALPHA-HYDROXYLASE"/>
    <property type="match status" value="1"/>
</dbReference>
<reference evidence="16" key="1">
    <citation type="journal article" date="2015" name="BMC Genomics">
        <title>Genomic and transcriptomic analysis of the endophytic fungus Pestalotiopsis fici reveals its lifestyle and high potential for synthesis of natural products.</title>
        <authorList>
            <person name="Wang X."/>
            <person name="Zhang X."/>
            <person name="Liu L."/>
            <person name="Xiang M."/>
            <person name="Wang W."/>
            <person name="Sun X."/>
            <person name="Che Y."/>
            <person name="Guo L."/>
            <person name="Liu G."/>
            <person name="Guo L."/>
            <person name="Wang C."/>
            <person name="Yin W.B."/>
            <person name="Stadler M."/>
            <person name="Zhang X."/>
            <person name="Liu X."/>
        </authorList>
    </citation>
    <scope>NUCLEOTIDE SEQUENCE [LARGE SCALE GENOMIC DNA]</scope>
    <source>
        <strain evidence="16">W106-1 / CGMCC3.15140</strain>
    </source>
</reference>
<keyword evidence="10 14" id="KW-0472">Membrane</keyword>
<keyword evidence="6" id="KW-0256">Endoplasmic reticulum</keyword>
<dbReference type="InParanoid" id="W3XHT6"/>
<dbReference type="GO" id="GO:0005506">
    <property type="term" value="F:iron ion binding"/>
    <property type="evidence" value="ECO:0007669"/>
    <property type="project" value="InterPro"/>
</dbReference>
<dbReference type="PRINTS" id="PR00465">
    <property type="entry name" value="EP450IV"/>
</dbReference>
<comment type="cofactor">
    <cofactor evidence="1 12">
        <name>heme</name>
        <dbReference type="ChEBI" id="CHEBI:30413"/>
    </cofactor>
</comment>
<accession>W3XHT6</accession>
<comment type="subcellular location">
    <subcellularLocation>
        <location evidence="2">Endoplasmic reticulum membrane</location>
        <topology evidence="2">Single-pass membrane protein</topology>
    </subcellularLocation>
</comment>
<sequence length="511" mass="57327">MGMNAAETFVQLIQYSIGVLIITIAANALWQQIPREKSEPPLVFHFLPFVGNAISYGTDPVKFYESCRQKHGDIFTFILFGRKMTVCLGTEGNELILNGKLQDVNAEEIYSPLTTPVFGKDIIYDCPNSKLMEQKKFVKFGLTQAALESYVPLIEQEVLAHLKSEFKGTSGRVNVSAVMSEITLFTASRALQGSEVRRKLSAEFAEYYHDLDNGFKPINFLIPWAPLPHNRRRDAAREKMCGVYMDIINGRREAQAAGEKPIEHDMISHLMSCVYKNGVSVPDQEVADMMITMLMGGQHSSSSASAWIMLRLAAHPDILEEVYQEQLQQLGPDTSSHLQYADLEKLPLLNNVVKETLRVHSSIHSIMRKVKNPIAVPDTDYVITTDKVLVASPIMTHLSQGYFSRADIWDPHRWDAGQSKVEEEAEEDIVDYGYGATNKGTRSPYLPFGAGRHRCIGEKFAYVNLVTIILTLVRNLKLGTIDGKSTVPATDYSSLFSRPPLTAEIRYELRV</sequence>
<evidence type="ECO:0000256" key="7">
    <source>
        <dbReference type="ARBA" id="ARBA00023002"/>
    </source>
</evidence>
<feature type="transmembrane region" description="Helical" evidence="14">
    <location>
        <begin position="12"/>
        <end position="30"/>
    </location>
</feature>
<dbReference type="SUPFAM" id="SSF48264">
    <property type="entry name" value="Cytochrome P450"/>
    <property type="match status" value="1"/>
</dbReference>
<evidence type="ECO:0000313" key="15">
    <source>
        <dbReference type="EMBL" id="ETS85564.1"/>
    </source>
</evidence>
<evidence type="ECO:0000256" key="3">
    <source>
        <dbReference type="ARBA" id="ARBA00010617"/>
    </source>
</evidence>
<dbReference type="AlphaFoldDB" id="W3XHT6"/>
<evidence type="ECO:0000313" key="16">
    <source>
        <dbReference type="Proteomes" id="UP000030651"/>
    </source>
</evidence>
<dbReference type="OMA" id="NFLMPWA"/>
<dbReference type="InterPro" id="IPR001128">
    <property type="entry name" value="Cyt_P450"/>
</dbReference>
<gene>
    <name evidence="15" type="ORF">PFICI_03589</name>
</gene>
<dbReference type="InterPro" id="IPR017972">
    <property type="entry name" value="Cyt_P450_CS"/>
</dbReference>
<keyword evidence="15" id="KW-0489">Methyltransferase</keyword>
<dbReference type="FunCoup" id="W3XHT6">
    <property type="interactions" value="561"/>
</dbReference>
<dbReference type="Proteomes" id="UP000030651">
    <property type="component" value="Unassembled WGS sequence"/>
</dbReference>
<dbReference type="InterPro" id="IPR002403">
    <property type="entry name" value="Cyt_P450_E_grp-IV"/>
</dbReference>
<dbReference type="FunFam" id="1.10.630.10:FF:000033">
    <property type="entry name" value="14-alpha sterol demethylase"/>
    <property type="match status" value="1"/>
</dbReference>
<dbReference type="PROSITE" id="PS00086">
    <property type="entry name" value="CYTOCHROME_P450"/>
    <property type="match status" value="1"/>
</dbReference>
<evidence type="ECO:0000256" key="9">
    <source>
        <dbReference type="ARBA" id="ARBA00023033"/>
    </source>
</evidence>
<protein>
    <submittedName>
        <fullName evidence="15">Eburicol 14-alpha-demethylase</fullName>
    </submittedName>
</protein>
<dbReference type="GO" id="GO:0008398">
    <property type="term" value="F:sterol 14-demethylase activity"/>
    <property type="evidence" value="ECO:0007669"/>
    <property type="project" value="UniProtKB-ARBA"/>
</dbReference>
<dbReference type="GeneID" id="19268602"/>
<organism evidence="15 16">
    <name type="scientific">Pestalotiopsis fici (strain W106-1 / CGMCC3.15140)</name>
    <dbReference type="NCBI Taxonomy" id="1229662"/>
    <lineage>
        <taxon>Eukaryota</taxon>
        <taxon>Fungi</taxon>
        <taxon>Dikarya</taxon>
        <taxon>Ascomycota</taxon>
        <taxon>Pezizomycotina</taxon>
        <taxon>Sordariomycetes</taxon>
        <taxon>Xylariomycetidae</taxon>
        <taxon>Amphisphaeriales</taxon>
        <taxon>Sporocadaceae</taxon>
        <taxon>Pestalotiopsis</taxon>
    </lineage>
</organism>
<dbReference type="GO" id="GO:0008168">
    <property type="term" value="F:methyltransferase activity"/>
    <property type="evidence" value="ECO:0007669"/>
    <property type="project" value="UniProtKB-KW"/>
</dbReference>
<evidence type="ECO:0000256" key="10">
    <source>
        <dbReference type="ARBA" id="ARBA00023136"/>
    </source>
</evidence>
<dbReference type="HOGENOM" id="CLU_001570_15_0_1"/>